<reference evidence="3" key="1">
    <citation type="journal article" date="2022" name="Environ. Microbiol.">
        <title>Geoalkalibacter halelectricus SAP #1 sp. nov. possessing extracellular electron transfer and mineral#reducing capabilities from a haloalkaline environment.</title>
        <authorList>
            <person name="Yadav S."/>
            <person name="Singh R."/>
            <person name="Sundharam S.S."/>
            <person name="Chaudhary S."/>
            <person name="Krishnamurthi S."/>
            <person name="Patil S.A."/>
        </authorList>
    </citation>
    <scope>NUCLEOTIDE SEQUENCE</scope>
    <source>
        <strain evidence="3">SAP-1</strain>
    </source>
</reference>
<keyword evidence="2" id="KW-1133">Transmembrane helix</keyword>
<feature type="transmembrane region" description="Helical" evidence="2">
    <location>
        <begin position="12"/>
        <end position="31"/>
    </location>
</feature>
<keyword evidence="2" id="KW-0472">Membrane</keyword>
<feature type="region of interest" description="Disordered" evidence="1">
    <location>
        <begin position="58"/>
        <end position="80"/>
    </location>
</feature>
<name>A0ABY5ZQS5_9BACT</name>
<evidence type="ECO:0000313" key="4">
    <source>
        <dbReference type="Proteomes" id="UP001060414"/>
    </source>
</evidence>
<keyword evidence="2" id="KW-0812">Transmembrane</keyword>
<gene>
    <name evidence="3" type="ORF">L9S41_08800</name>
</gene>
<evidence type="ECO:0000256" key="1">
    <source>
        <dbReference type="SAM" id="MobiDB-lite"/>
    </source>
</evidence>
<keyword evidence="4" id="KW-1185">Reference proteome</keyword>
<proteinExistence type="predicted"/>
<accession>A0ABY5ZQS5</accession>
<dbReference type="Proteomes" id="UP001060414">
    <property type="component" value="Chromosome"/>
</dbReference>
<protein>
    <recommendedName>
        <fullName evidence="5">YtxH-like protein</fullName>
    </recommendedName>
</protein>
<sequence>MTHPVSSMFYLRSALSLAIGIGSAVTGSYLVSRIKDKQELDARLERMEQIVEKLAAFPEQADAAPSTAPKPQRTAKTAKK</sequence>
<dbReference type="EMBL" id="CP092109">
    <property type="protein sequence ID" value="UWZ81478.1"/>
    <property type="molecule type" value="Genomic_DNA"/>
</dbReference>
<evidence type="ECO:0000313" key="3">
    <source>
        <dbReference type="EMBL" id="UWZ81478.1"/>
    </source>
</evidence>
<dbReference type="RefSeq" id="WP_260749853.1">
    <property type="nucleotide sequence ID" value="NZ_CP092109.1"/>
</dbReference>
<evidence type="ECO:0008006" key="5">
    <source>
        <dbReference type="Google" id="ProtNLM"/>
    </source>
</evidence>
<evidence type="ECO:0000256" key="2">
    <source>
        <dbReference type="SAM" id="Phobius"/>
    </source>
</evidence>
<organism evidence="3 4">
    <name type="scientific">Geoalkalibacter halelectricus</name>
    <dbReference type="NCBI Taxonomy" id="2847045"/>
    <lineage>
        <taxon>Bacteria</taxon>
        <taxon>Pseudomonadati</taxon>
        <taxon>Thermodesulfobacteriota</taxon>
        <taxon>Desulfuromonadia</taxon>
        <taxon>Desulfuromonadales</taxon>
        <taxon>Geoalkalibacteraceae</taxon>
        <taxon>Geoalkalibacter</taxon>
    </lineage>
</organism>